<evidence type="ECO:0000313" key="3">
    <source>
        <dbReference type="EMBL" id="EWT02175.1"/>
    </source>
</evidence>
<evidence type="ECO:0000256" key="1">
    <source>
        <dbReference type="ARBA" id="ARBA00008710"/>
    </source>
</evidence>
<evidence type="ECO:0000256" key="2">
    <source>
        <dbReference type="ARBA" id="ARBA00049106"/>
    </source>
</evidence>
<evidence type="ECO:0000313" key="4">
    <source>
        <dbReference type="Proteomes" id="UP000019489"/>
    </source>
</evidence>
<dbReference type="OrthoDB" id="8225825at2"/>
<accession>W9G818</accession>
<dbReference type="STRING" id="1386089.N865_00350"/>
<dbReference type="NCBIfam" id="TIGR00026">
    <property type="entry name" value="hi_GC_TIGR00026"/>
    <property type="match status" value="1"/>
</dbReference>
<comment type="similarity">
    <text evidence="1">Belongs to the F420H(2)-dependent quinone reductase family.</text>
</comment>
<comment type="catalytic activity">
    <reaction evidence="2">
        <text>oxidized coenzyme F420-(gamma-L-Glu)(n) + a quinol + H(+) = reduced coenzyme F420-(gamma-L-Glu)(n) + a quinone</text>
        <dbReference type="Rhea" id="RHEA:39663"/>
        <dbReference type="Rhea" id="RHEA-COMP:12939"/>
        <dbReference type="Rhea" id="RHEA-COMP:14378"/>
        <dbReference type="ChEBI" id="CHEBI:15378"/>
        <dbReference type="ChEBI" id="CHEBI:24646"/>
        <dbReference type="ChEBI" id="CHEBI:132124"/>
        <dbReference type="ChEBI" id="CHEBI:133980"/>
        <dbReference type="ChEBI" id="CHEBI:139511"/>
    </reaction>
</comment>
<dbReference type="Pfam" id="PF04075">
    <property type="entry name" value="F420H2_quin_red"/>
    <property type="match status" value="1"/>
</dbReference>
<protein>
    <submittedName>
        <fullName evidence="3">Cell entry protein</fullName>
    </submittedName>
</protein>
<dbReference type="AlphaFoldDB" id="W9G818"/>
<dbReference type="SUPFAM" id="SSF50475">
    <property type="entry name" value="FMN-binding split barrel"/>
    <property type="match status" value="1"/>
</dbReference>
<dbReference type="Gene3D" id="2.30.110.10">
    <property type="entry name" value="Electron Transport, Fmn-binding Protein, Chain A"/>
    <property type="match status" value="1"/>
</dbReference>
<gene>
    <name evidence="3" type="ORF">N865_00350</name>
</gene>
<dbReference type="GO" id="GO:0070967">
    <property type="term" value="F:coenzyme F420 binding"/>
    <property type="evidence" value="ECO:0007669"/>
    <property type="project" value="TreeGrafter"/>
</dbReference>
<keyword evidence="4" id="KW-1185">Reference proteome</keyword>
<reference evidence="3 4" key="1">
    <citation type="submission" date="2013-08" db="EMBL/GenBank/DDBJ databases">
        <title>Intrasporangium oryzae NRRL B-24470.</title>
        <authorList>
            <person name="Liu H."/>
            <person name="Wang G."/>
        </authorList>
    </citation>
    <scope>NUCLEOTIDE SEQUENCE [LARGE SCALE GENOMIC DNA]</scope>
    <source>
        <strain evidence="3 4">NRRL B-24470</strain>
    </source>
</reference>
<comment type="caution">
    <text evidence="3">The sequence shown here is derived from an EMBL/GenBank/DDBJ whole genome shotgun (WGS) entry which is preliminary data.</text>
</comment>
<dbReference type="Proteomes" id="UP000019489">
    <property type="component" value="Unassembled WGS sequence"/>
</dbReference>
<dbReference type="GO" id="GO:0016491">
    <property type="term" value="F:oxidoreductase activity"/>
    <property type="evidence" value="ECO:0007669"/>
    <property type="project" value="InterPro"/>
</dbReference>
<dbReference type="PANTHER" id="PTHR39428:SF3">
    <property type="entry name" value="DEAZAFLAVIN-DEPENDENT NITROREDUCTASE"/>
    <property type="match status" value="1"/>
</dbReference>
<name>W9G818_9MICO</name>
<dbReference type="EMBL" id="AWSA01000013">
    <property type="protein sequence ID" value="EWT02175.1"/>
    <property type="molecule type" value="Genomic_DNA"/>
</dbReference>
<sequence length="145" mass="15569">MASMAQRLWKAGNAAAVWIYRRTGGRVGGRARGGSLVLLLTVAGRKSGVPHTVPVAYVERDGAYYLAATAGGQPKEPQWVRNLRAASTATVEVGRNRRTMSVEVLRGAESDAAWRDIIVATYPSFGPYEAKAGRRIAVARLTELG</sequence>
<organism evidence="3 4">
    <name type="scientific">Intrasporangium oryzae NRRL B-24470</name>
    <dbReference type="NCBI Taxonomy" id="1386089"/>
    <lineage>
        <taxon>Bacteria</taxon>
        <taxon>Bacillati</taxon>
        <taxon>Actinomycetota</taxon>
        <taxon>Actinomycetes</taxon>
        <taxon>Micrococcales</taxon>
        <taxon>Intrasporangiaceae</taxon>
        <taxon>Intrasporangium</taxon>
    </lineage>
</organism>
<dbReference type="InterPro" id="IPR012349">
    <property type="entry name" value="Split_barrel_FMN-bd"/>
</dbReference>
<dbReference type="GO" id="GO:0005886">
    <property type="term" value="C:plasma membrane"/>
    <property type="evidence" value="ECO:0007669"/>
    <property type="project" value="TreeGrafter"/>
</dbReference>
<proteinExistence type="inferred from homology"/>
<dbReference type="PANTHER" id="PTHR39428">
    <property type="entry name" value="F420H(2)-DEPENDENT QUINONE REDUCTASE RV1261C"/>
    <property type="match status" value="1"/>
</dbReference>
<dbReference type="InterPro" id="IPR004378">
    <property type="entry name" value="F420H2_quin_Rdtase"/>
</dbReference>
<dbReference type="eggNOG" id="COG3945">
    <property type="taxonomic scope" value="Bacteria"/>
</dbReference>